<organism evidence="1">
    <name type="scientific">freshwater metagenome</name>
    <dbReference type="NCBI Taxonomy" id="449393"/>
    <lineage>
        <taxon>unclassified sequences</taxon>
        <taxon>metagenomes</taxon>
        <taxon>ecological metagenomes</taxon>
    </lineage>
</organism>
<accession>A0A6J6CTW4</accession>
<protein>
    <submittedName>
        <fullName evidence="1">Unannotated protein</fullName>
    </submittedName>
</protein>
<sequence length="149" mass="16900">MDVRVDIDIPCGPSAIYPFVCDLVQYPQWMGLVHSAVLDPTTTGPTAWIVELRGKIGPFARSKRLRMQQVVADSPHHVRFERNEDDGQQHGQWVLEIKIADLSTDMMPKSSLKMTLHYGGRLFSSVVERALQDEIEMSKKRLLHLVMSA</sequence>
<dbReference type="SUPFAM" id="SSF55961">
    <property type="entry name" value="Bet v1-like"/>
    <property type="match status" value="1"/>
</dbReference>
<dbReference type="EMBL" id="CAEZSL010000232">
    <property type="protein sequence ID" value="CAB4554960.1"/>
    <property type="molecule type" value="Genomic_DNA"/>
</dbReference>
<reference evidence="1" key="1">
    <citation type="submission" date="2020-05" db="EMBL/GenBank/DDBJ databases">
        <authorList>
            <person name="Chiriac C."/>
            <person name="Salcher M."/>
            <person name="Ghai R."/>
            <person name="Kavagutti S V."/>
        </authorList>
    </citation>
    <scope>NUCLEOTIDE SEQUENCE</scope>
</reference>
<evidence type="ECO:0000313" key="1">
    <source>
        <dbReference type="EMBL" id="CAB4554960.1"/>
    </source>
</evidence>
<proteinExistence type="predicted"/>
<dbReference type="Pfam" id="PF10604">
    <property type="entry name" value="Polyketide_cyc2"/>
    <property type="match status" value="1"/>
</dbReference>
<dbReference type="InterPro" id="IPR023393">
    <property type="entry name" value="START-like_dom_sf"/>
</dbReference>
<dbReference type="InterPro" id="IPR019587">
    <property type="entry name" value="Polyketide_cyclase/dehydratase"/>
</dbReference>
<dbReference type="CDD" id="cd07812">
    <property type="entry name" value="SRPBCC"/>
    <property type="match status" value="1"/>
</dbReference>
<name>A0A6J6CTW4_9ZZZZ</name>
<gene>
    <name evidence="1" type="ORF">UFOPK1421_01533</name>
</gene>
<dbReference type="AlphaFoldDB" id="A0A6J6CTW4"/>
<dbReference type="Gene3D" id="3.30.530.20">
    <property type="match status" value="1"/>
</dbReference>